<accession>A0A1E5JUC4</accession>
<organism evidence="1 2">
    <name type="scientific">Legionella parisiensis</name>
    <dbReference type="NCBI Taxonomy" id="45071"/>
    <lineage>
        <taxon>Bacteria</taxon>
        <taxon>Pseudomonadati</taxon>
        <taxon>Pseudomonadota</taxon>
        <taxon>Gammaproteobacteria</taxon>
        <taxon>Legionellales</taxon>
        <taxon>Legionellaceae</taxon>
        <taxon>Legionella</taxon>
    </lineage>
</organism>
<gene>
    <name evidence="1" type="ORF">lpari_00867</name>
</gene>
<keyword evidence="2" id="KW-1185">Reference proteome</keyword>
<comment type="caution">
    <text evidence="1">The sequence shown here is derived from an EMBL/GenBank/DDBJ whole genome shotgun (WGS) entry which is preliminary data.</text>
</comment>
<dbReference type="PATRIC" id="fig|45071.6.peg.3414"/>
<dbReference type="AlphaFoldDB" id="A0A1E5JUC4"/>
<proteinExistence type="predicted"/>
<evidence type="ECO:0000313" key="2">
    <source>
        <dbReference type="Proteomes" id="UP000095229"/>
    </source>
</evidence>
<sequence>MAIFGDHHGRLIRQFETYSNDSDSIYLQEFRKLIDVSTFQEKKTIYGLPRFVTHDGEAVNFIDGGYQVLGETKIFMRNSCFK</sequence>
<dbReference type="EMBL" id="LSOG01000026">
    <property type="protein sequence ID" value="OEH48119.1"/>
    <property type="molecule type" value="Genomic_DNA"/>
</dbReference>
<name>A0A1E5JUC4_9GAMM</name>
<protein>
    <submittedName>
        <fullName evidence="1">Uncharacterized protein</fullName>
    </submittedName>
</protein>
<dbReference type="Proteomes" id="UP000095229">
    <property type="component" value="Unassembled WGS sequence"/>
</dbReference>
<evidence type="ECO:0000313" key="1">
    <source>
        <dbReference type="EMBL" id="OEH48119.1"/>
    </source>
</evidence>
<reference evidence="1 2" key="1">
    <citation type="submission" date="2016-02" db="EMBL/GenBank/DDBJ databases">
        <title>Secondary metabolites in Legionella.</title>
        <authorList>
            <person name="Tobias N.J."/>
            <person name="Bode H.B."/>
        </authorList>
    </citation>
    <scope>NUCLEOTIDE SEQUENCE [LARGE SCALE GENOMIC DNA]</scope>
    <source>
        <strain evidence="1 2">DSM 19216</strain>
    </source>
</reference>